<evidence type="ECO:0000259" key="2">
    <source>
        <dbReference type="PROSITE" id="PS50164"/>
    </source>
</evidence>
<sequence length="103" mass="12783">MFKLTGTHNYFVYIVTNRNRSVLYIGVTNDLKRRLYEHKFDSMNEKSHFTGKYNIFYLIYWEKFEYIEHAIDRETEIKGWVRKQKDKLISEFNPEWNFLNEEI</sequence>
<dbReference type="RefSeq" id="WP_380000005.1">
    <property type="nucleotide sequence ID" value="NZ_JBHSGN010000121.1"/>
</dbReference>
<dbReference type="CDD" id="cd10448">
    <property type="entry name" value="GIY-YIG_unchar_3"/>
    <property type="match status" value="1"/>
</dbReference>
<dbReference type="Pfam" id="PF01541">
    <property type="entry name" value="GIY-YIG"/>
    <property type="match status" value="1"/>
</dbReference>
<name>A0ABV9L1L3_9BACT</name>
<comment type="similarity">
    <text evidence="1">Belongs to the UPF0213 family.</text>
</comment>
<dbReference type="SUPFAM" id="SSF82771">
    <property type="entry name" value="GIY-YIG endonuclease"/>
    <property type="match status" value="1"/>
</dbReference>
<dbReference type="PANTHER" id="PTHR34477:SF5">
    <property type="entry name" value="BSL5627 PROTEIN"/>
    <property type="match status" value="1"/>
</dbReference>
<feature type="domain" description="GIY-YIG" evidence="2">
    <location>
        <begin position="8"/>
        <end position="89"/>
    </location>
</feature>
<keyword evidence="4" id="KW-1185">Reference proteome</keyword>
<protein>
    <submittedName>
        <fullName evidence="3">GIY-YIG nuclease family protein</fullName>
    </submittedName>
</protein>
<evidence type="ECO:0000256" key="1">
    <source>
        <dbReference type="ARBA" id="ARBA00007435"/>
    </source>
</evidence>
<evidence type="ECO:0000313" key="4">
    <source>
        <dbReference type="Proteomes" id="UP001596023"/>
    </source>
</evidence>
<proteinExistence type="inferred from homology"/>
<evidence type="ECO:0000313" key="3">
    <source>
        <dbReference type="EMBL" id="MFC4676114.1"/>
    </source>
</evidence>
<dbReference type="InterPro" id="IPR050190">
    <property type="entry name" value="UPF0213_domain"/>
</dbReference>
<dbReference type="PROSITE" id="PS50164">
    <property type="entry name" value="GIY_YIG"/>
    <property type="match status" value="1"/>
</dbReference>
<organism evidence="3 4">
    <name type="scientific">Dysgonomonas termitidis</name>
    <dbReference type="NCBI Taxonomy" id="1516126"/>
    <lineage>
        <taxon>Bacteria</taxon>
        <taxon>Pseudomonadati</taxon>
        <taxon>Bacteroidota</taxon>
        <taxon>Bacteroidia</taxon>
        <taxon>Bacteroidales</taxon>
        <taxon>Dysgonomonadaceae</taxon>
        <taxon>Dysgonomonas</taxon>
    </lineage>
</organism>
<comment type="caution">
    <text evidence="3">The sequence shown here is derived from an EMBL/GenBank/DDBJ whole genome shotgun (WGS) entry which is preliminary data.</text>
</comment>
<dbReference type="Proteomes" id="UP001596023">
    <property type="component" value="Unassembled WGS sequence"/>
</dbReference>
<gene>
    <name evidence="3" type="ORF">ACFO6W_20730</name>
</gene>
<accession>A0ABV9L1L3</accession>
<dbReference type="InterPro" id="IPR000305">
    <property type="entry name" value="GIY-YIG_endonuc"/>
</dbReference>
<dbReference type="PANTHER" id="PTHR34477">
    <property type="entry name" value="UPF0213 PROTEIN YHBQ"/>
    <property type="match status" value="1"/>
</dbReference>
<reference evidence="4" key="1">
    <citation type="journal article" date="2019" name="Int. J. Syst. Evol. Microbiol.">
        <title>The Global Catalogue of Microorganisms (GCM) 10K type strain sequencing project: providing services to taxonomists for standard genome sequencing and annotation.</title>
        <authorList>
            <consortium name="The Broad Institute Genomics Platform"/>
            <consortium name="The Broad Institute Genome Sequencing Center for Infectious Disease"/>
            <person name="Wu L."/>
            <person name="Ma J."/>
        </authorList>
    </citation>
    <scope>NUCLEOTIDE SEQUENCE [LARGE SCALE GENOMIC DNA]</scope>
    <source>
        <strain evidence="4">CCUG 66188</strain>
    </source>
</reference>
<dbReference type="SMART" id="SM00465">
    <property type="entry name" value="GIYc"/>
    <property type="match status" value="1"/>
</dbReference>
<dbReference type="InterPro" id="IPR035901">
    <property type="entry name" value="GIY-YIG_endonuc_sf"/>
</dbReference>
<dbReference type="EMBL" id="JBHSGN010000121">
    <property type="protein sequence ID" value="MFC4676114.1"/>
    <property type="molecule type" value="Genomic_DNA"/>
</dbReference>
<dbReference type="Gene3D" id="3.40.1440.10">
    <property type="entry name" value="GIY-YIG endonuclease"/>
    <property type="match status" value="1"/>
</dbReference>